<keyword evidence="2 7" id="KW-0813">Transport</keyword>
<dbReference type="InterPro" id="IPR035906">
    <property type="entry name" value="MetI-like_sf"/>
</dbReference>
<keyword evidence="6 7" id="KW-0472">Membrane</keyword>
<dbReference type="InterPro" id="IPR025966">
    <property type="entry name" value="OppC_N"/>
</dbReference>
<evidence type="ECO:0000256" key="3">
    <source>
        <dbReference type="ARBA" id="ARBA00022475"/>
    </source>
</evidence>
<evidence type="ECO:0000313" key="9">
    <source>
        <dbReference type="EMBL" id="SDS33934.1"/>
    </source>
</evidence>
<keyword evidence="3" id="KW-1003">Cell membrane</keyword>
<organism evidence="9 10">
    <name type="scientific">Microlunatus soli</name>
    <dbReference type="NCBI Taxonomy" id="630515"/>
    <lineage>
        <taxon>Bacteria</taxon>
        <taxon>Bacillati</taxon>
        <taxon>Actinomycetota</taxon>
        <taxon>Actinomycetes</taxon>
        <taxon>Propionibacteriales</taxon>
        <taxon>Propionibacteriaceae</taxon>
        <taxon>Microlunatus</taxon>
    </lineage>
</organism>
<feature type="transmembrane region" description="Helical" evidence="7">
    <location>
        <begin position="33"/>
        <end position="54"/>
    </location>
</feature>
<evidence type="ECO:0000256" key="4">
    <source>
        <dbReference type="ARBA" id="ARBA00022692"/>
    </source>
</evidence>
<feature type="transmembrane region" description="Helical" evidence="7">
    <location>
        <begin position="257"/>
        <end position="281"/>
    </location>
</feature>
<dbReference type="SUPFAM" id="SSF161098">
    <property type="entry name" value="MetI-like"/>
    <property type="match status" value="1"/>
</dbReference>
<dbReference type="AlphaFoldDB" id="A0A1H1RDU6"/>
<dbReference type="EMBL" id="LT629772">
    <property type="protein sequence ID" value="SDS33934.1"/>
    <property type="molecule type" value="Genomic_DNA"/>
</dbReference>
<dbReference type="Proteomes" id="UP000199103">
    <property type="component" value="Chromosome I"/>
</dbReference>
<keyword evidence="5 7" id="KW-1133">Transmembrane helix</keyword>
<protein>
    <submittedName>
        <fullName evidence="9">Peptide/nickel transport system permease protein</fullName>
    </submittedName>
</protein>
<dbReference type="STRING" id="630515.SAMN04489812_1613"/>
<evidence type="ECO:0000313" key="10">
    <source>
        <dbReference type="Proteomes" id="UP000199103"/>
    </source>
</evidence>
<name>A0A1H1RDU6_9ACTN</name>
<dbReference type="CDD" id="cd06261">
    <property type="entry name" value="TM_PBP2"/>
    <property type="match status" value="1"/>
</dbReference>
<dbReference type="PANTHER" id="PTHR43386">
    <property type="entry name" value="OLIGOPEPTIDE TRANSPORT SYSTEM PERMEASE PROTEIN APPC"/>
    <property type="match status" value="1"/>
</dbReference>
<dbReference type="PANTHER" id="PTHR43386:SF1">
    <property type="entry name" value="D,D-DIPEPTIDE TRANSPORT SYSTEM PERMEASE PROTEIN DDPC-RELATED"/>
    <property type="match status" value="1"/>
</dbReference>
<dbReference type="GO" id="GO:0055085">
    <property type="term" value="P:transmembrane transport"/>
    <property type="evidence" value="ECO:0007669"/>
    <property type="project" value="InterPro"/>
</dbReference>
<comment type="similarity">
    <text evidence="7">Belongs to the binding-protein-dependent transport system permease family.</text>
</comment>
<dbReference type="InterPro" id="IPR000515">
    <property type="entry name" value="MetI-like"/>
</dbReference>
<gene>
    <name evidence="9" type="ORF">SAMN04489812_1613</name>
</gene>
<evidence type="ECO:0000259" key="8">
    <source>
        <dbReference type="PROSITE" id="PS50928"/>
    </source>
</evidence>
<evidence type="ECO:0000256" key="2">
    <source>
        <dbReference type="ARBA" id="ARBA00022448"/>
    </source>
</evidence>
<evidence type="ECO:0000256" key="7">
    <source>
        <dbReference type="RuleBase" id="RU363032"/>
    </source>
</evidence>
<dbReference type="GO" id="GO:0005886">
    <property type="term" value="C:plasma membrane"/>
    <property type="evidence" value="ECO:0007669"/>
    <property type="project" value="UniProtKB-SubCell"/>
</dbReference>
<dbReference type="InterPro" id="IPR050366">
    <property type="entry name" value="BP-dependent_transpt_permease"/>
</dbReference>
<feature type="domain" description="ABC transmembrane type-1" evidence="8">
    <location>
        <begin position="93"/>
        <end position="281"/>
    </location>
</feature>
<comment type="subcellular location">
    <subcellularLocation>
        <location evidence="1 7">Cell membrane</location>
        <topology evidence="1 7">Multi-pass membrane protein</topology>
    </subcellularLocation>
</comment>
<dbReference type="Pfam" id="PF12911">
    <property type="entry name" value="OppC_N"/>
    <property type="match status" value="1"/>
</dbReference>
<sequence length="301" mass="32198">MSQNTGEPGTTGTLPVRRRRTMINLPSTWRQPLSVIGVVIIVLWALIAVFAPLIQPYDPLAQVADRLRPPSGDHLLGTDSLGRDLLSRIIAGSRITLPVALIVVVASAVVGITVGAIAGYFGRVIDEVLMRITDLVFAFPTIILAMVITAALGPGIQNAILAMLLVSWPSYARVTRSLVLGARESDYVVAGRLLGRSIWASLLRDILPNVITPLLVLATMDFGSAILTISGLSFLGLGTVPPSPEWGALVSEGVGQFSYWWIAVFSGMAIFTVVIAFNFVGDALRDSLDPRTQESVRGQSI</sequence>
<evidence type="ECO:0000256" key="6">
    <source>
        <dbReference type="ARBA" id="ARBA00023136"/>
    </source>
</evidence>
<feature type="transmembrane region" description="Helical" evidence="7">
    <location>
        <begin position="95"/>
        <end position="122"/>
    </location>
</feature>
<feature type="transmembrane region" description="Helical" evidence="7">
    <location>
        <begin position="142"/>
        <end position="166"/>
    </location>
</feature>
<reference evidence="9 10" key="1">
    <citation type="submission" date="2016-10" db="EMBL/GenBank/DDBJ databases">
        <authorList>
            <person name="de Groot N.N."/>
        </authorList>
    </citation>
    <scope>NUCLEOTIDE SEQUENCE [LARGE SCALE GENOMIC DNA]</scope>
    <source>
        <strain evidence="9 10">DSM 21800</strain>
    </source>
</reference>
<evidence type="ECO:0000256" key="5">
    <source>
        <dbReference type="ARBA" id="ARBA00022989"/>
    </source>
</evidence>
<proteinExistence type="inferred from homology"/>
<dbReference type="Gene3D" id="1.10.3720.10">
    <property type="entry name" value="MetI-like"/>
    <property type="match status" value="1"/>
</dbReference>
<dbReference type="Pfam" id="PF00528">
    <property type="entry name" value="BPD_transp_1"/>
    <property type="match status" value="1"/>
</dbReference>
<accession>A0A1H1RDU6</accession>
<dbReference type="PROSITE" id="PS50928">
    <property type="entry name" value="ABC_TM1"/>
    <property type="match status" value="1"/>
</dbReference>
<dbReference type="RefSeq" id="WP_197680038.1">
    <property type="nucleotide sequence ID" value="NZ_LT629772.1"/>
</dbReference>
<keyword evidence="4 7" id="KW-0812">Transmembrane</keyword>
<keyword evidence="10" id="KW-1185">Reference proteome</keyword>
<evidence type="ECO:0000256" key="1">
    <source>
        <dbReference type="ARBA" id="ARBA00004651"/>
    </source>
</evidence>